<evidence type="ECO:0000313" key="5">
    <source>
        <dbReference type="EMBL" id="ORA31471.1"/>
    </source>
</evidence>
<comment type="caution">
    <text evidence="5">The sequence shown here is derived from an EMBL/GenBank/DDBJ whole genome shotgun (WGS) entry which is preliminary data.</text>
</comment>
<feature type="compositionally biased region" description="Acidic residues" evidence="3">
    <location>
        <begin position="44"/>
        <end position="58"/>
    </location>
</feature>
<feature type="compositionally biased region" description="Basic and acidic residues" evidence="3">
    <location>
        <begin position="17"/>
        <end position="42"/>
    </location>
</feature>
<dbReference type="EMBL" id="MVHF01000031">
    <property type="protein sequence ID" value="ORA31471.1"/>
    <property type="molecule type" value="Genomic_DNA"/>
</dbReference>
<dbReference type="PANTHER" id="PTHR37042">
    <property type="entry name" value="OUTER MEMBRANE PROTEIN RV1973"/>
    <property type="match status" value="1"/>
</dbReference>
<evidence type="ECO:0000256" key="4">
    <source>
        <dbReference type="SAM" id="Phobius"/>
    </source>
</evidence>
<sequence>MEGDAGTSRLNLADQQDPEHPESRPEEAVEHSSEQDVEHSSEPEAAEGADEPEAESSSDVERRLSRLGRGAMAAISAGLLVLTALAGTGGYLALRSHAESEQIARDEASALQAAKDCVTATQAPDTAAMTAAQTKIIECSTGDFGAQSVLYSSMLMEAYQAANVKVQVSDMRAAVEKHNDDGSMDLLVAVRVVVSNTEKSNEEQGYRLRVKMALDDGVYKVARLDQVTS</sequence>
<comment type="subcellular location">
    <subcellularLocation>
        <location evidence="1">Membrane</location>
    </subcellularLocation>
</comment>
<evidence type="ECO:0000256" key="3">
    <source>
        <dbReference type="SAM" id="MobiDB-lite"/>
    </source>
</evidence>
<dbReference type="Proteomes" id="UP000192448">
    <property type="component" value="Unassembled WGS sequence"/>
</dbReference>
<name>A0A1X0AN69_9MYCO</name>
<keyword evidence="4" id="KW-0812">Transmembrane</keyword>
<evidence type="ECO:0000256" key="1">
    <source>
        <dbReference type="ARBA" id="ARBA00004370"/>
    </source>
</evidence>
<dbReference type="AlphaFoldDB" id="A0A1X0AN69"/>
<accession>A0A1X0AN69</accession>
<dbReference type="PANTHER" id="PTHR37042:SF4">
    <property type="entry name" value="OUTER MEMBRANE PROTEIN RV1973"/>
    <property type="match status" value="1"/>
</dbReference>
<keyword evidence="6" id="KW-1185">Reference proteome</keyword>
<feature type="region of interest" description="Disordered" evidence="3">
    <location>
        <begin position="1"/>
        <end position="63"/>
    </location>
</feature>
<dbReference type="STRING" id="1927124.BST13_25445"/>
<keyword evidence="2 4" id="KW-0472">Membrane</keyword>
<gene>
    <name evidence="5" type="ORF">BST13_25445</name>
</gene>
<protein>
    <recommendedName>
        <fullName evidence="7">Mce protein</fullName>
    </recommendedName>
</protein>
<proteinExistence type="predicted"/>
<keyword evidence="4" id="KW-1133">Transmembrane helix</keyword>
<dbReference type="GO" id="GO:0016020">
    <property type="term" value="C:membrane"/>
    <property type="evidence" value="ECO:0007669"/>
    <property type="project" value="UniProtKB-SubCell"/>
</dbReference>
<dbReference type="OrthoDB" id="4616808at2"/>
<organism evidence="5 6">
    <name type="scientific">Mycobacterium aquaticum</name>
    <dbReference type="NCBI Taxonomy" id="1927124"/>
    <lineage>
        <taxon>Bacteria</taxon>
        <taxon>Bacillati</taxon>
        <taxon>Actinomycetota</taxon>
        <taxon>Actinomycetes</taxon>
        <taxon>Mycobacteriales</taxon>
        <taxon>Mycobacteriaceae</taxon>
        <taxon>Mycobacterium</taxon>
    </lineage>
</organism>
<dbReference type="RefSeq" id="WP_083166826.1">
    <property type="nucleotide sequence ID" value="NZ_MVHF01000031.1"/>
</dbReference>
<feature type="transmembrane region" description="Helical" evidence="4">
    <location>
        <begin position="71"/>
        <end position="94"/>
    </location>
</feature>
<evidence type="ECO:0000313" key="6">
    <source>
        <dbReference type="Proteomes" id="UP000192448"/>
    </source>
</evidence>
<evidence type="ECO:0008006" key="7">
    <source>
        <dbReference type="Google" id="ProtNLM"/>
    </source>
</evidence>
<evidence type="ECO:0000256" key="2">
    <source>
        <dbReference type="ARBA" id="ARBA00023136"/>
    </source>
</evidence>
<reference evidence="5 6" key="1">
    <citation type="submission" date="2017-02" db="EMBL/GenBank/DDBJ databases">
        <title>The new phylogeny of genus Mycobacterium.</title>
        <authorList>
            <person name="Tortoli E."/>
            <person name="Trovato A."/>
            <person name="Cirillo D.M."/>
        </authorList>
    </citation>
    <scope>NUCLEOTIDE SEQUENCE [LARGE SCALE GENOMIC DNA]</scope>
    <source>
        <strain evidence="5 6">RW6</strain>
    </source>
</reference>